<evidence type="ECO:0000256" key="1">
    <source>
        <dbReference type="SAM" id="MobiDB-lite"/>
    </source>
</evidence>
<dbReference type="InterPro" id="IPR035892">
    <property type="entry name" value="C2_domain_sf"/>
</dbReference>
<organism evidence="2 3">
    <name type="scientific">Stentor coeruleus</name>
    <dbReference type="NCBI Taxonomy" id="5963"/>
    <lineage>
        <taxon>Eukaryota</taxon>
        <taxon>Sar</taxon>
        <taxon>Alveolata</taxon>
        <taxon>Ciliophora</taxon>
        <taxon>Postciliodesmatophora</taxon>
        <taxon>Heterotrichea</taxon>
        <taxon>Heterotrichida</taxon>
        <taxon>Stentoridae</taxon>
        <taxon>Stentor</taxon>
    </lineage>
</organism>
<dbReference type="CDD" id="cd00030">
    <property type="entry name" value="C2"/>
    <property type="match status" value="1"/>
</dbReference>
<feature type="compositionally biased region" description="Basic and acidic residues" evidence="1">
    <location>
        <begin position="323"/>
        <end position="339"/>
    </location>
</feature>
<gene>
    <name evidence="2" type="ORF">SteCoe_30293</name>
</gene>
<protein>
    <submittedName>
        <fullName evidence="2">Uncharacterized protein</fullName>
    </submittedName>
</protein>
<feature type="region of interest" description="Disordered" evidence="1">
    <location>
        <begin position="262"/>
        <end position="339"/>
    </location>
</feature>
<keyword evidence="3" id="KW-1185">Reference proteome</keyword>
<reference evidence="2 3" key="1">
    <citation type="submission" date="2016-11" db="EMBL/GenBank/DDBJ databases">
        <title>The macronuclear genome of Stentor coeruleus: a giant cell with tiny introns.</title>
        <authorList>
            <person name="Slabodnick M."/>
            <person name="Ruby J.G."/>
            <person name="Reiff S.B."/>
            <person name="Swart E.C."/>
            <person name="Gosai S."/>
            <person name="Prabakaran S."/>
            <person name="Witkowska E."/>
            <person name="Larue G.E."/>
            <person name="Fisher S."/>
            <person name="Freeman R.M."/>
            <person name="Gunawardena J."/>
            <person name="Chu W."/>
            <person name="Stover N.A."/>
            <person name="Gregory B.D."/>
            <person name="Nowacki M."/>
            <person name="Derisi J."/>
            <person name="Roy S.W."/>
            <person name="Marshall W.F."/>
            <person name="Sood P."/>
        </authorList>
    </citation>
    <scope>NUCLEOTIDE SEQUENCE [LARGE SCALE GENOMIC DNA]</scope>
    <source>
        <strain evidence="2">WM001</strain>
    </source>
</reference>
<accession>A0A1R2B417</accession>
<dbReference type="Proteomes" id="UP000187209">
    <property type="component" value="Unassembled WGS sequence"/>
</dbReference>
<dbReference type="SUPFAM" id="SSF49562">
    <property type="entry name" value="C2 domain (Calcium/lipid-binding domain, CaLB)"/>
    <property type="match status" value="1"/>
</dbReference>
<proteinExistence type="predicted"/>
<dbReference type="EMBL" id="MPUH01000985">
    <property type="protein sequence ID" value="OMJ71487.1"/>
    <property type="molecule type" value="Genomic_DNA"/>
</dbReference>
<name>A0A1R2B417_9CILI</name>
<evidence type="ECO:0000313" key="2">
    <source>
        <dbReference type="EMBL" id="OMJ71487.1"/>
    </source>
</evidence>
<dbReference type="AlphaFoldDB" id="A0A1R2B417"/>
<dbReference type="OrthoDB" id="3176171at2759"/>
<evidence type="ECO:0000313" key="3">
    <source>
        <dbReference type="Proteomes" id="UP000187209"/>
    </source>
</evidence>
<feature type="compositionally biased region" description="Basic and acidic residues" evidence="1">
    <location>
        <begin position="272"/>
        <end position="294"/>
    </location>
</feature>
<comment type="caution">
    <text evidence="2">The sequence shown here is derived from an EMBL/GenBank/DDBJ whole genome shotgun (WGS) entry which is preliminary data.</text>
</comment>
<sequence length="339" mass="38829">MLATDLNRHVKFSAKIINILPDDVKEEEDLEPERWEKELKVEVTSQDYGLIWYWDIDKFEDRLYMLRELIDEENAPSPDEDPLWDPPEENLIGKGYYSLKPLGLLFDNPFDILIISAWGGDSGYLRMNIVPIDEDGQLIDEGPDTHDELVNQLINFRVEIYEARNLPQTHSNNVYCEFHFPGLGIRRTSIFPGFSEQPVFNWKEQFTNVLVDESLSRYMQTNKLAVCLYGTGMAMKVETPRRTLTRPKNKTNEPKAPCAETIMEENAKKRKAGNEIEIKGKNKNDVRGDGDKGRSGNSTQGKRKNGLDLDKTAMTKKSPSDTSKSDANKGDEKRDCIVF</sequence>